<keyword evidence="2" id="KW-0813">Transport</keyword>
<feature type="transmembrane region" description="Helical" evidence="13">
    <location>
        <begin position="389"/>
        <end position="410"/>
    </location>
</feature>
<evidence type="ECO:0000256" key="9">
    <source>
        <dbReference type="ARBA" id="ARBA00022989"/>
    </source>
</evidence>
<dbReference type="AlphaFoldDB" id="A0A0N4UL30"/>
<dbReference type="InterPro" id="IPR003131">
    <property type="entry name" value="T1-type_BTB"/>
</dbReference>
<reference evidence="16 18" key="2">
    <citation type="submission" date="2018-11" db="EMBL/GenBank/DDBJ databases">
        <authorList>
            <consortium name="Pathogen Informatics"/>
        </authorList>
    </citation>
    <scope>NUCLEOTIDE SEQUENCE [LARGE SCALE GENOMIC DNA]</scope>
</reference>
<keyword evidence="18" id="KW-1185">Reference proteome</keyword>
<dbReference type="InterPro" id="IPR005821">
    <property type="entry name" value="Ion_trans_dom"/>
</dbReference>
<dbReference type="GO" id="GO:0005251">
    <property type="term" value="F:delayed rectifier potassium channel activity"/>
    <property type="evidence" value="ECO:0007669"/>
    <property type="project" value="TreeGrafter"/>
</dbReference>
<dbReference type="PRINTS" id="PR01491">
    <property type="entry name" value="KVCHANNEL"/>
</dbReference>
<keyword evidence="10" id="KW-0406">Ion transport</keyword>
<evidence type="ECO:0000256" key="1">
    <source>
        <dbReference type="ARBA" id="ARBA00004651"/>
    </source>
</evidence>
<dbReference type="Gene3D" id="3.30.710.10">
    <property type="entry name" value="Potassium Channel Kv1.1, Chain A"/>
    <property type="match status" value="1"/>
</dbReference>
<dbReference type="CDD" id="cd18317">
    <property type="entry name" value="BTB_POZ_Kv"/>
    <property type="match status" value="1"/>
</dbReference>
<evidence type="ECO:0000256" key="5">
    <source>
        <dbReference type="ARBA" id="ARBA00022692"/>
    </source>
</evidence>
<dbReference type="Proteomes" id="UP000038040">
    <property type="component" value="Unplaced"/>
</dbReference>
<gene>
    <name evidence="16" type="ORF">DME_LOCUS2456</name>
</gene>
<dbReference type="PANTHER" id="PTHR11537">
    <property type="entry name" value="VOLTAGE-GATED POTASSIUM CHANNEL"/>
    <property type="match status" value="1"/>
</dbReference>
<dbReference type="STRING" id="318479.A0A0N4UL30"/>
<proteinExistence type="predicted"/>
<feature type="transmembrane region" description="Helical" evidence="13">
    <location>
        <begin position="331"/>
        <end position="349"/>
    </location>
</feature>
<keyword evidence="8" id="KW-0630">Potassium</keyword>
<keyword evidence="4" id="KW-0633">Potassium transport</keyword>
<evidence type="ECO:0000313" key="17">
    <source>
        <dbReference type="Proteomes" id="UP000038040"/>
    </source>
</evidence>
<feature type="transmembrane region" description="Helical" evidence="13">
    <location>
        <begin position="356"/>
        <end position="377"/>
    </location>
</feature>
<dbReference type="Proteomes" id="UP000274756">
    <property type="component" value="Unassembled WGS sequence"/>
</dbReference>
<dbReference type="EMBL" id="UYYG01000062">
    <property type="protein sequence ID" value="VDN52483.1"/>
    <property type="molecule type" value="Genomic_DNA"/>
</dbReference>
<dbReference type="InterPro" id="IPR011333">
    <property type="entry name" value="SKP1/BTB/POZ_sf"/>
</dbReference>
<evidence type="ECO:0000256" key="3">
    <source>
        <dbReference type="ARBA" id="ARBA00022475"/>
    </source>
</evidence>
<dbReference type="InterPro" id="IPR028325">
    <property type="entry name" value="VG_K_chnl"/>
</dbReference>
<dbReference type="GO" id="GO:0051260">
    <property type="term" value="P:protein homooligomerization"/>
    <property type="evidence" value="ECO:0007669"/>
    <property type="project" value="InterPro"/>
</dbReference>
<evidence type="ECO:0000256" key="7">
    <source>
        <dbReference type="ARBA" id="ARBA00022882"/>
    </source>
</evidence>
<sequence length="434" mass="50093">MESVKKYPINHRDLYTSILASVFRLRIGNRSFLLNPNEFFNREDQSRLVALAKADHHNRLKISDDYLSDTEEYYFERNTSVASPIIDYYITGILHTPLNICPIRFKEELDYWNIGLDQLCQNHPVIPFISELTKMGLIPGLYSKPTKYLNWYCLKFFITKFLGLVVGTMPEFQQDAHNASLYHLMHRYNQNGDTSSKFDSSDDFKKKFPSFIYRATDNPATFIVVIEYICMAWFTMDYLVRLAISPRKIHFFTDYLNMIDLSAIIPFYIEIFSKILGTEVENLKQIAGALLFAKIMRVLRIMRVFKLARYSSGLQIFGNTLLYSAPELTMLSMFLITGIIFFSTVMYMLEKDETDTYFNSIPAACWWCIVTMTTIGYGDTLPLTTAGKITAIAASISGIIVLAFPISMIVDKFAAAQEYVLIRQQFEMSGNRKK</sequence>
<evidence type="ECO:0000256" key="6">
    <source>
        <dbReference type="ARBA" id="ARBA00022826"/>
    </source>
</evidence>
<evidence type="ECO:0000313" key="18">
    <source>
        <dbReference type="Proteomes" id="UP000274756"/>
    </source>
</evidence>
<feature type="domain" description="Ion transport" evidence="14">
    <location>
        <begin position="217"/>
        <end position="418"/>
    </location>
</feature>
<dbReference type="Gene3D" id="1.10.287.70">
    <property type="match status" value="1"/>
</dbReference>
<accession>A0A0N4UL30</accession>
<feature type="transmembrane region" description="Helical" evidence="13">
    <location>
        <begin position="220"/>
        <end position="240"/>
    </location>
</feature>
<dbReference type="PRINTS" id="PR01494">
    <property type="entry name" value="KV9CHANNEL"/>
</dbReference>
<evidence type="ECO:0000313" key="19">
    <source>
        <dbReference type="WBParaSite" id="DME_0000848101-mRNA-1"/>
    </source>
</evidence>
<keyword evidence="9 13" id="KW-1133">Transmembrane helix</keyword>
<keyword evidence="3" id="KW-1003">Cell membrane</keyword>
<dbReference type="InterPro" id="IPR027359">
    <property type="entry name" value="Volt_channel_dom_sf"/>
</dbReference>
<reference evidence="19" key="1">
    <citation type="submission" date="2017-02" db="UniProtKB">
        <authorList>
            <consortium name="WormBaseParasite"/>
        </authorList>
    </citation>
    <scope>IDENTIFICATION</scope>
</reference>
<dbReference type="InterPro" id="IPR003971">
    <property type="entry name" value="K_chnl_volt-dep_Kv5/Kv9"/>
</dbReference>
<keyword evidence="5 13" id="KW-0812">Transmembrane</keyword>
<keyword evidence="6" id="KW-0631">Potassium channel</keyword>
<protein>
    <submittedName>
        <fullName evidence="19">Ion_trans domain-containing protein</fullName>
    </submittedName>
</protein>
<dbReference type="OrthoDB" id="296522at2759"/>
<evidence type="ECO:0000256" key="2">
    <source>
        <dbReference type="ARBA" id="ARBA00022448"/>
    </source>
</evidence>
<name>A0A0N4UL30_DRAME</name>
<dbReference type="SUPFAM" id="SSF54695">
    <property type="entry name" value="POZ domain"/>
    <property type="match status" value="1"/>
</dbReference>
<keyword evidence="12" id="KW-0407">Ion channel</keyword>
<dbReference type="Pfam" id="PF02214">
    <property type="entry name" value="BTB_2"/>
    <property type="match status" value="1"/>
</dbReference>
<evidence type="ECO:0000256" key="4">
    <source>
        <dbReference type="ARBA" id="ARBA00022538"/>
    </source>
</evidence>
<comment type="subcellular location">
    <subcellularLocation>
        <location evidence="1">Cell membrane</location>
        <topology evidence="1">Multi-pass membrane protein</topology>
    </subcellularLocation>
</comment>
<evidence type="ECO:0000256" key="13">
    <source>
        <dbReference type="SAM" id="Phobius"/>
    </source>
</evidence>
<evidence type="ECO:0000256" key="12">
    <source>
        <dbReference type="ARBA" id="ARBA00023303"/>
    </source>
</evidence>
<evidence type="ECO:0000256" key="10">
    <source>
        <dbReference type="ARBA" id="ARBA00023065"/>
    </source>
</evidence>
<evidence type="ECO:0000259" key="14">
    <source>
        <dbReference type="Pfam" id="PF00520"/>
    </source>
</evidence>
<dbReference type="Pfam" id="PF00520">
    <property type="entry name" value="Ion_trans"/>
    <property type="match status" value="1"/>
</dbReference>
<evidence type="ECO:0000313" key="16">
    <source>
        <dbReference type="EMBL" id="VDN52483.1"/>
    </source>
</evidence>
<dbReference type="InterPro" id="IPR003968">
    <property type="entry name" value="K_chnl_volt-dep_Kv"/>
</dbReference>
<dbReference type="SUPFAM" id="SSF81324">
    <property type="entry name" value="Voltage-gated potassium channels"/>
    <property type="match status" value="1"/>
</dbReference>
<dbReference type="GO" id="GO:0008076">
    <property type="term" value="C:voltage-gated potassium channel complex"/>
    <property type="evidence" value="ECO:0007669"/>
    <property type="project" value="InterPro"/>
</dbReference>
<dbReference type="PANTHER" id="PTHR11537:SF121">
    <property type="entry name" value="BTB DOMAIN-CONTAINING PROTEIN"/>
    <property type="match status" value="1"/>
</dbReference>
<dbReference type="PRINTS" id="PR00169">
    <property type="entry name" value="KCHANNEL"/>
</dbReference>
<dbReference type="GO" id="GO:0001508">
    <property type="term" value="P:action potential"/>
    <property type="evidence" value="ECO:0007669"/>
    <property type="project" value="TreeGrafter"/>
</dbReference>
<evidence type="ECO:0000259" key="15">
    <source>
        <dbReference type="Pfam" id="PF02214"/>
    </source>
</evidence>
<dbReference type="FunFam" id="1.10.287.70:FF:000005">
    <property type="entry name" value="potassium voltage-gated channel subfamily G member 1"/>
    <property type="match status" value="1"/>
</dbReference>
<dbReference type="Gene3D" id="1.20.120.350">
    <property type="entry name" value="Voltage-gated potassium channels. Chain C"/>
    <property type="match status" value="1"/>
</dbReference>
<keyword evidence="7" id="KW-0851">Voltage-gated channel</keyword>
<evidence type="ECO:0000256" key="8">
    <source>
        <dbReference type="ARBA" id="ARBA00022958"/>
    </source>
</evidence>
<evidence type="ECO:0000256" key="11">
    <source>
        <dbReference type="ARBA" id="ARBA00023136"/>
    </source>
</evidence>
<organism evidence="17 19">
    <name type="scientific">Dracunculus medinensis</name>
    <name type="common">Guinea worm</name>
    <dbReference type="NCBI Taxonomy" id="318479"/>
    <lineage>
        <taxon>Eukaryota</taxon>
        <taxon>Metazoa</taxon>
        <taxon>Ecdysozoa</taxon>
        <taxon>Nematoda</taxon>
        <taxon>Chromadorea</taxon>
        <taxon>Rhabditida</taxon>
        <taxon>Spirurina</taxon>
        <taxon>Dracunculoidea</taxon>
        <taxon>Dracunculidae</taxon>
        <taxon>Dracunculus</taxon>
    </lineage>
</organism>
<dbReference type="WBParaSite" id="DME_0000848101-mRNA-1">
    <property type="protein sequence ID" value="DME_0000848101-mRNA-1"/>
    <property type="gene ID" value="DME_0000848101"/>
</dbReference>
<keyword evidence="11 13" id="KW-0472">Membrane</keyword>
<feature type="domain" description="Potassium channel tetramerisation-type BTB" evidence="15">
    <location>
        <begin position="41"/>
        <end position="116"/>
    </location>
</feature>